<dbReference type="InterPro" id="IPR011004">
    <property type="entry name" value="Trimer_LpxA-like_sf"/>
</dbReference>
<proteinExistence type="predicted"/>
<dbReference type="GO" id="GO:0009245">
    <property type="term" value="P:lipid A biosynthetic process"/>
    <property type="evidence" value="ECO:0007669"/>
    <property type="project" value="UniProtKB-KW"/>
</dbReference>
<protein>
    <submittedName>
        <fullName evidence="6">UDP-3-O-(3-hydroxymyristoyl)glucosamine N-acyltransferase</fullName>
    </submittedName>
</protein>
<dbReference type="Pfam" id="PF00132">
    <property type="entry name" value="Hexapep"/>
    <property type="match status" value="2"/>
</dbReference>
<keyword evidence="4" id="KW-0443">Lipid metabolism</keyword>
<dbReference type="GO" id="GO:0016410">
    <property type="term" value="F:N-acyltransferase activity"/>
    <property type="evidence" value="ECO:0007669"/>
    <property type="project" value="InterPro"/>
</dbReference>
<keyword evidence="1" id="KW-0444">Lipid biosynthesis</keyword>
<dbReference type="PANTHER" id="PTHR43378:SF2">
    <property type="entry name" value="UDP-3-O-ACYLGLUCOSAMINE N-ACYLTRANSFERASE 1, MITOCHONDRIAL-RELATED"/>
    <property type="match status" value="1"/>
</dbReference>
<reference evidence="6 7" key="1">
    <citation type="submission" date="2018-01" db="EMBL/GenBank/DDBJ databases">
        <title>Metagenomic assembled genomes from two thermal pools in the Uzon Caldera, Kamchatka, Russia.</title>
        <authorList>
            <person name="Wilkins L."/>
            <person name="Ettinger C."/>
        </authorList>
    </citation>
    <scope>NUCLEOTIDE SEQUENCE [LARGE SCALE GENOMIC DNA]</scope>
    <source>
        <strain evidence="6">ARK-10</strain>
    </source>
</reference>
<accession>A0A2J6X9W2</accession>
<dbReference type="EMBL" id="PNIX01000026">
    <property type="protein sequence ID" value="PMP84229.1"/>
    <property type="molecule type" value="Genomic_DNA"/>
</dbReference>
<evidence type="ECO:0000313" key="6">
    <source>
        <dbReference type="EMBL" id="PMP84229.1"/>
    </source>
</evidence>
<dbReference type="InterPro" id="IPR001451">
    <property type="entry name" value="Hexapep"/>
</dbReference>
<sequence length="335" mass="37078">MTEKKFTFNLRDLKNINGLPNLNFKDIEIYNVAPFSNPQNCSVIFSKKWISDSSWQEEVENKLKTLKGCLIILPANAKTKNKEIESNNQILLAENPRKIYAIILQYILDHQKMENFKYTKSELESVICTNSIIEEGTKIEPFVFIEHDVKIGKNCLISAGVKIGPYVSIGDNTIIRENTVIGNPGFGIERDPDGTTYRIPHLGGVKIGSNVEIGALSVVDSGTIEPTIIEDYVKVDAHVHIAHNCKVGRGTLIISGATLNGSVSVGKNCWIGPNASIVNGLKVEDEAWITIGSVVVENVKKGQKVTGNFAIDHDFFVKQYVKTLMEKNKDSKTQG</sequence>
<evidence type="ECO:0000256" key="5">
    <source>
        <dbReference type="ARBA" id="ARBA00023315"/>
    </source>
</evidence>
<gene>
    <name evidence="6" type="ORF">C0175_00380</name>
</gene>
<keyword evidence="2" id="KW-0441">Lipid A biosynthesis</keyword>
<keyword evidence="5 6" id="KW-0012">Acyltransferase</keyword>
<dbReference type="AlphaFoldDB" id="A0A2J6X9W2"/>
<evidence type="ECO:0000256" key="3">
    <source>
        <dbReference type="ARBA" id="ARBA00022679"/>
    </source>
</evidence>
<evidence type="ECO:0000256" key="4">
    <source>
        <dbReference type="ARBA" id="ARBA00023098"/>
    </source>
</evidence>
<dbReference type="Proteomes" id="UP000236910">
    <property type="component" value="Unassembled WGS sequence"/>
</dbReference>
<dbReference type="Gene3D" id="2.160.10.10">
    <property type="entry name" value="Hexapeptide repeat proteins"/>
    <property type="match status" value="1"/>
</dbReference>
<name>A0A2J6X9W2_9BACT</name>
<dbReference type="InterPro" id="IPR007691">
    <property type="entry name" value="LpxD"/>
</dbReference>
<evidence type="ECO:0000256" key="1">
    <source>
        <dbReference type="ARBA" id="ARBA00022516"/>
    </source>
</evidence>
<evidence type="ECO:0000313" key="7">
    <source>
        <dbReference type="Proteomes" id="UP000236910"/>
    </source>
</evidence>
<dbReference type="GO" id="GO:0016020">
    <property type="term" value="C:membrane"/>
    <property type="evidence" value="ECO:0007669"/>
    <property type="project" value="GOC"/>
</dbReference>
<dbReference type="Pfam" id="PF14602">
    <property type="entry name" value="Hexapep_2"/>
    <property type="match status" value="1"/>
</dbReference>
<organism evidence="6 7">
    <name type="scientific">Caldisericum exile</name>
    <dbReference type="NCBI Taxonomy" id="693075"/>
    <lineage>
        <taxon>Bacteria</taxon>
        <taxon>Pseudomonadati</taxon>
        <taxon>Caldisericota/Cryosericota group</taxon>
        <taxon>Caldisericota</taxon>
        <taxon>Caldisericia</taxon>
        <taxon>Caldisericales</taxon>
        <taxon>Caldisericaceae</taxon>
        <taxon>Caldisericum</taxon>
    </lineage>
</organism>
<comment type="caution">
    <text evidence="6">The sequence shown here is derived from an EMBL/GenBank/DDBJ whole genome shotgun (WGS) entry which is preliminary data.</text>
</comment>
<dbReference type="CDD" id="cd03352">
    <property type="entry name" value="LbH_LpxD"/>
    <property type="match status" value="1"/>
</dbReference>
<dbReference type="SUPFAM" id="SSF51161">
    <property type="entry name" value="Trimeric LpxA-like enzymes"/>
    <property type="match status" value="1"/>
</dbReference>
<keyword evidence="3 6" id="KW-0808">Transferase</keyword>
<evidence type="ECO:0000256" key="2">
    <source>
        <dbReference type="ARBA" id="ARBA00022556"/>
    </source>
</evidence>
<dbReference type="PANTHER" id="PTHR43378">
    <property type="entry name" value="UDP-3-O-ACYLGLUCOSAMINE N-ACYLTRANSFERASE"/>
    <property type="match status" value="1"/>
</dbReference>